<dbReference type="PROSITE" id="PS51078">
    <property type="entry name" value="ICLR_ED"/>
    <property type="match status" value="1"/>
</dbReference>
<dbReference type="GO" id="GO:0045892">
    <property type="term" value="P:negative regulation of DNA-templated transcription"/>
    <property type="evidence" value="ECO:0007669"/>
    <property type="project" value="TreeGrafter"/>
</dbReference>
<dbReference type="STRING" id="264697.ABE28_018955"/>
<dbReference type="InterPro" id="IPR036388">
    <property type="entry name" value="WH-like_DNA-bd_sf"/>
</dbReference>
<dbReference type="GO" id="GO:0003677">
    <property type="term" value="F:DNA binding"/>
    <property type="evidence" value="ECO:0007669"/>
    <property type="project" value="UniProtKB-KW"/>
</dbReference>
<dbReference type="PANTHER" id="PTHR30136:SF24">
    <property type="entry name" value="HTH-TYPE TRANSCRIPTIONAL REPRESSOR ALLR"/>
    <property type="match status" value="1"/>
</dbReference>
<protein>
    <submittedName>
        <fullName evidence="6">IclR family transcriptional regulator</fullName>
    </submittedName>
</protein>
<name>A0A1B3XTA6_9BACI</name>
<dbReference type="InterPro" id="IPR036390">
    <property type="entry name" value="WH_DNA-bd_sf"/>
</dbReference>
<keyword evidence="1" id="KW-0805">Transcription regulation</keyword>
<evidence type="ECO:0000313" key="6">
    <source>
        <dbReference type="EMBL" id="AOH56452.1"/>
    </source>
</evidence>
<dbReference type="KEGG" id="bmur:ABE28_018955"/>
<proteinExistence type="predicted"/>
<accession>A0A1B3XTA6</accession>
<organism evidence="6 7">
    <name type="scientific">Peribacillus muralis</name>
    <dbReference type="NCBI Taxonomy" id="264697"/>
    <lineage>
        <taxon>Bacteria</taxon>
        <taxon>Bacillati</taxon>
        <taxon>Bacillota</taxon>
        <taxon>Bacilli</taxon>
        <taxon>Bacillales</taxon>
        <taxon>Bacillaceae</taxon>
        <taxon>Peribacillus</taxon>
    </lineage>
</organism>
<evidence type="ECO:0000256" key="2">
    <source>
        <dbReference type="ARBA" id="ARBA00023125"/>
    </source>
</evidence>
<dbReference type="OrthoDB" id="9791752at2"/>
<keyword evidence="7" id="KW-1185">Reference proteome</keyword>
<dbReference type="SMART" id="SM00346">
    <property type="entry name" value="HTH_ICLR"/>
    <property type="match status" value="1"/>
</dbReference>
<dbReference type="Gene3D" id="1.10.10.10">
    <property type="entry name" value="Winged helix-like DNA-binding domain superfamily/Winged helix DNA-binding domain"/>
    <property type="match status" value="1"/>
</dbReference>
<dbReference type="SUPFAM" id="SSF46785">
    <property type="entry name" value="Winged helix' DNA-binding domain"/>
    <property type="match status" value="1"/>
</dbReference>
<evidence type="ECO:0000256" key="3">
    <source>
        <dbReference type="ARBA" id="ARBA00023163"/>
    </source>
</evidence>
<dbReference type="InterPro" id="IPR050707">
    <property type="entry name" value="HTH_MetabolicPath_Reg"/>
</dbReference>
<feature type="domain" description="IclR-ED" evidence="5">
    <location>
        <begin position="69"/>
        <end position="251"/>
    </location>
</feature>
<evidence type="ECO:0000256" key="1">
    <source>
        <dbReference type="ARBA" id="ARBA00023015"/>
    </source>
</evidence>
<dbReference type="EMBL" id="CP017080">
    <property type="protein sequence ID" value="AOH56452.1"/>
    <property type="molecule type" value="Genomic_DNA"/>
</dbReference>
<dbReference type="GO" id="GO:0003700">
    <property type="term" value="F:DNA-binding transcription factor activity"/>
    <property type="evidence" value="ECO:0007669"/>
    <property type="project" value="TreeGrafter"/>
</dbReference>
<dbReference type="PANTHER" id="PTHR30136">
    <property type="entry name" value="HELIX-TURN-HELIX TRANSCRIPTIONAL REGULATOR, ICLR FAMILY"/>
    <property type="match status" value="1"/>
</dbReference>
<dbReference type="InterPro" id="IPR014757">
    <property type="entry name" value="Tscrpt_reg_IclR_C"/>
</dbReference>
<keyword evidence="3" id="KW-0804">Transcription</keyword>
<evidence type="ECO:0000259" key="5">
    <source>
        <dbReference type="PROSITE" id="PS51078"/>
    </source>
</evidence>
<dbReference type="InterPro" id="IPR029016">
    <property type="entry name" value="GAF-like_dom_sf"/>
</dbReference>
<dbReference type="AlphaFoldDB" id="A0A1B3XTA6"/>
<feature type="domain" description="HTH iclR-type" evidence="4">
    <location>
        <begin position="7"/>
        <end position="68"/>
    </location>
</feature>
<reference evidence="6 7" key="1">
    <citation type="submission" date="2016-08" db="EMBL/GenBank/DDBJ databases">
        <title>Complete genome sequence of Bacillus muralis G25-68, a strain with toxicity to nematodes.</title>
        <authorList>
            <person name="Zheng Z."/>
        </authorList>
    </citation>
    <scope>NUCLEOTIDE SEQUENCE [LARGE SCALE GENOMIC DNA]</scope>
    <source>
        <strain evidence="6 7">G25-68</strain>
    </source>
</reference>
<evidence type="ECO:0000259" key="4">
    <source>
        <dbReference type="PROSITE" id="PS51077"/>
    </source>
</evidence>
<dbReference type="Proteomes" id="UP000077926">
    <property type="component" value="Chromosome"/>
</dbReference>
<evidence type="ECO:0000313" key="7">
    <source>
        <dbReference type="Proteomes" id="UP000077926"/>
    </source>
</evidence>
<dbReference type="Pfam" id="PF09339">
    <property type="entry name" value="HTH_IclR"/>
    <property type="match status" value="1"/>
</dbReference>
<dbReference type="SUPFAM" id="SSF55781">
    <property type="entry name" value="GAF domain-like"/>
    <property type="match status" value="1"/>
</dbReference>
<dbReference type="Pfam" id="PF01614">
    <property type="entry name" value="IclR_C"/>
    <property type="match status" value="1"/>
</dbReference>
<sequence>MSEKYWVPAIERADKIIKEIGENPDQLRLIDLSKKLGINKSSLFSLLNTLEVLKWVTKEEGDTYKLGPTIGGLSAAYFNQFNMLQSFYKEAAISVASINEHIQLGVLDEENVVYLGKMEGDSRVRLITDPGMRFPAYASAIGKIQLIQHSKDELAGIFHSRIWEQKTPFTISNIDDLYESVRMAQKNGYAIENEEAALGFSCVAAPIYNYENKIIAGVSFTMMNNSWETKKDAAKEEIMKLASRLSQIAGYTGVFNQAVDRGQE</sequence>
<dbReference type="PROSITE" id="PS51077">
    <property type="entry name" value="HTH_ICLR"/>
    <property type="match status" value="1"/>
</dbReference>
<dbReference type="Gene3D" id="3.30.450.40">
    <property type="match status" value="1"/>
</dbReference>
<gene>
    <name evidence="6" type="ORF">ABE28_018955</name>
</gene>
<dbReference type="InterPro" id="IPR005471">
    <property type="entry name" value="Tscrpt_reg_IclR_N"/>
</dbReference>
<keyword evidence="2" id="KW-0238">DNA-binding</keyword>
<dbReference type="RefSeq" id="WP_064465443.1">
    <property type="nucleotide sequence ID" value="NZ_CP017080.1"/>
</dbReference>